<dbReference type="SUPFAM" id="SSF56954">
    <property type="entry name" value="Outer membrane efflux proteins (OEP)"/>
    <property type="match status" value="1"/>
</dbReference>
<comment type="similarity">
    <text evidence="2">Belongs to the outer membrane factor (OMF) (TC 1.B.17) family.</text>
</comment>
<evidence type="ECO:0000256" key="1">
    <source>
        <dbReference type="ARBA" id="ARBA00004442"/>
    </source>
</evidence>
<evidence type="ECO:0000256" key="2">
    <source>
        <dbReference type="ARBA" id="ARBA00007613"/>
    </source>
</evidence>
<dbReference type="RefSeq" id="WP_245771987.1">
    <property type="nucleotide sequence ID" value="NZ_FRAU01000005.1"/>
</dbReference>
<keyword evidence="3" id="KW-0813">Transport</keyword>
<dbReference type="Gene3D" id="1.20.1600.10">
    <property type="entry name" value="Outer membrane efflux proteins (OEP)"/>
    <property type="match status" value="1"/>
</dbReference>
<evidence type="ECO:0000256" key="6">
    <source>
        <dbReference type="ARBA" id="ARBA00023136"/>
    </source>
</evidence>
<evidence type="ECO:0000313" key="9">
    <source>
        <dbReference type="Proteomes" id="UP000185812"/>
    </source>
</evidence>
<evidence type="ECO:0000256" key="7">
    <source>
        <dbReference type="ARBA" id="ARBA00023237"/>
    </source>
</evidence>
<dbReference type="EMBL" id="FRAU01000005">
    <property type="protein sequence ID" value="SHK69367.1"/>
    <property type="molecule type" value="Genomic_DNA"/>
</dbReference>
<reference evidence="9" key="1">
    <citation type="submission" date="2016-11" db="EMBL/GenBank/DDBJ databases">
        <authorList>
            <person name="Varghese N."/>
            <person name="Submissions S."/>
        </authorList>
    </citation>
    <scope>NUCLEOTIDE SEQUENCE [LARGE SCALE GENOMIC DNA]</scope>
    <source>
        <strain evidence="9">DSM 22212</strain>
    </source>
</reference>
<dbReference type="GO" id="GO:1990281">
    <property type="term" value="C:efflux pump complex"/>
    <property type="evidence" value="ECO:0007669"/>
    <property type="project" value="TreeGrafter"/>
</dbReference>
<name>A0A1M6UJK7_9BACT</name>
<comment type="subcellular location">
    <subcellularLocation>
        <location evidence="1">Cell outer membrane</location>
    </subcellularLocation>
</comment>
<dbReference type="STRING" id="633813.SAMN04488087_1736"/>
<dbReference type="GO" id="GO:0015288">
    <property type="term" value="F:porin activity"/>
    <property type="evidence" value="ECO:0007669"/>
    <property type="project" value="TreeGrafter"/>
</dbReference>
<dbReference type="PANTHER" id="PTHR30026">
    <property type="entry name" value="OUTER MEMBRANE PROTEIN TOLC"/>
    <property type="match status" value="1"/>
</dbReference>
<evidence type="ECO:0000313" key="8">
    <source>
        <dbReference type="EMBL" id="SHK69367.1"/>
    </source>
</evidence>
<organism evidence="8 9">
    <name type="scientific">Rhodothermus profundi</name>
    <dbReference type="NCBI Taxonomy" id="633813"/>
    <lineage>
        <taxon>Bacteria</taxon>
        <taxon>Pseudomonadati</taxon>
        <taxon>Rhodothermota</taxon>
        <taxon>Rhodothermia</taxon>
        <taxon>Rhodothermales</taxon>
        <taxon>Rhodothermaceae</taxon>
        <taxon>Rhodothermus</taxon>
    </lineage>
</organism>
<dbReference type="InterPro" id="IPR003423">
    <property type="entry name" value="OMP_efflux"/>
</dbReference>
<dbReference type="Proteomes" id="UP000185812">
    <property type="component" value="Unassembled WGS sequence"/>
</dbReference>
<dbReference type="AlphaFoldDB" id="A0A1M6UJK7"/>
<accession>A0A1M6UJK7</accession>
<keyword evidence="7" id="KW-0998">Cell outer membrane</keyword>
<gene>
    <name evidence="8" type="ORF">SAMN04488087_1736</name>
</gene>
<keyword evidence="4" id="KW-1134">Transmembrane beta strand</keyword>
<keyword evidence="9" id="KW-1185">Reference proteome</keyword>
<dbReference type="GO" id="GO:0015562">
    <property type="term" value="F:efflux transmembrane transporter activity"/>
    <property type="evidence" value="ECO:0007669"/>
    <property type="project" value="InterPro"/>
</dbReference>
<dbReference type="GO" id="GO:0009279">
    <property type="term" value="C:cell outer membrane"/>
    <property type="evidence" value="ECO:0007669"/>
    <property type="project" value="UniProtKB-SubCell"/>
</dbReference>
<proteinExistence type="inferred from homology"/>
<dbReference type="Pfam" id="PF02321">
    <property type="entry name" value="OEP"/>
    <property type="match status" value="1"/>
</dbReference>
<evidence type="ECO:0000256" key="3">
    <source>
        <dbReference type="ARBA" id="ARBA00022448"/>
    </source>
</evidence>
<dbReference type="PANTHER" id="PTHR30026:SF20">
    <property type="entry name" value="OUTER MEMBRANE PROTEIN TOLC"/>
    <property type="match status" value="1"/>
</dbReference>
<keyword evidence="5" id="KW-0812">Transmembrane</keyword>
<keyword evidence="6" id="KW-0472">Membrane</keyword>
<dbReference type="InterPro" id="IPR051906">
    <property type="entry name" value="TolC-like"/>
</dbReference>
<evidence type="ECO:0000256" key="4">
    <source>
        <dbReference type="ARBA" id="ARBA00022452"/>
    </source>
</evidence>
<sequence>MLGRNPEMVMLAWLFGLGILLSAAPDWSAADDAPDTLGIREALTLALQHHPQLQALRARQDVLRGRRLQAYGIESPQLYFFREGIGSDRTFAEQRWTLVQRFDFPLVVYYRLQTNRLEGQALEAELQALAAHIRAQVKRAYTEVLYAQELVHLREEEVALLSQLKEAAQARVAAGLATDLEVGRTEIQLADAHSRLEIARRDFLQARYALFRAIGLDPEAQRYDLVFPDTLRYVAVTIPQEEVLARLDRLPELRRQQARVHAARMTVRQARASLLPQLQLDLYPQDYGHGYRFFGVQVGFSLPLGFLPGYRGRVQEARAQYTTRQWELQDLRLQLKQQAEQAWHGYEAARIVVERYARQIRSRSHELLRRLRQGYRLGEVSLIELLDAQRLVLESEQRYYEALRDYYQQLIELERFLGRELTFTNP</sequence>
<evidence type="ECO:0000256" key="5">
    <source>
        <dbReference type="ARBA" id="ARBA00022692"/>
    </source>
</evidence>
<protein>
    <submittedName>
        <fullName evidence="8">Outer membrane protein, cobalt-zinc-cadmium efflux system</fullName>
    </submittedName>
</protein>